<dbReference type="SUPFAM" id="SSF50249">
    <property type="entry name" value="Nucleic acid-binding proteins"/>
    <property type="match status" value="1"/>
</dbReference>
<accession>A0A5N6PJN3</accession>
<dbReference type="InterPro" id="IPR012340">
    <property type="entry name" value="NA-bd_OB-fold"/>
</dbReference>
<dbReference type="EMBL" id="SZYD01000004">
    <property type="protein sequence ID" value="KAD6454133.1"/>
    <property type="molecule type" value="Genomic_DNA"/>
</dbReference>
<dbReference type="Gene3D" id="2.40.50.140">
    <property type="entry name" value="Nucleic acid-binding proteins"/>
    <property type="match status" value="1"/>
</dbReference>
<evidence type="ECO:0000313" key="2">
    <source>
        <dbReference type="Proteomes" id="UP000326396"/>
    </source>
</evidence>
<comment type="caution">
    <text evidence="1">The sequence shown here is derived from an EMBL/GenBank/DDBJ whole genome shotgun (WGS) entry which is preliminary data.</text>
</comment>
<name>A0A5N6PJN3_9ASTR</name>
<dbReference type="Proteomes" id="UP000326396">
    <property type="component" value="Linkage Group LG12"/>
</dbReference>
<evidence type="ECO:0008006" key="3">
    <source>
        <dbReference type="Google" id="ProtNLM"/>
    </source>
</evidence>
<gene>
    <name evidence="1" type="ORF">E3N88_08839</name>
</gene>
<evidence type="ECO:0000313" key="1">
    <source>
        <dbReference type="EMBL" id="KAD6454133.1"/>
    </source>
</evidence>
<sequence length="535" mass="61900">MSKRKRYRGECRTPLEHALTSNDNTPYQSPTQLSHRSTLLCNSRQNMTFYLDVGDCDRVCEFCDSFFWYDELLLASSVNRNPRYNHCCKGGAVTLPYQRQYDVDVIRLFKRTEFLDNIRAYNSMFSMTSFGAKIDKHVNDGSGPYVFKIEGQIHHWLGTLCPPPNQNPRFLQMYIYDTENELTNRLRAFTSDTKSSLDPEIVKFLINTLENHNELVKLFRTARDLCSTTNVPTFSIRLFASHHAQRYDTPSPRCIGNKEEVCHLFVDNHARAYIDIKKYFEAIIQVKSCYTVTKYVVENTSYMPMLKHEASLKIGKKAQFEPLSDDSIPHYFFQFASYDDLDDRMKPPKQLTALKQLESTYSTEVFVNPDFDNIQQHICRLRQITTTDVTQPTEKTITIHDLLDQLSTAGKLKFTCAERIKDIQAYRKWFYVQCSKCRNTLYLELGDSPCYVCKNHDDIEAKFMYCVKATVADETTTTNVVFFDQVMTEMLGISCQDMVILKGHDNPKIPPPEMLSLIGVPMTFTLTIKAANQSQ</sequence>
<keyword evidence="2" id="KW-1185">Reference proteome</keyword>
<dbReference type="OrthoDB" id="1928976at2759"/>
<proteinExistence type="predicted"/>
<dbReference type="AlphaFoldDB" id="A0A5N6PJN3"/>
<dbReference type="PANTHER" id="PTHR45786:SF74">
    <property type="entry name" value="ATP-DEPENDENT DNA HELICASE"/>
    <property type="match status" value="1"/>
</dbReference>
<dbReference type="PANTHER" id="PTHR45786">
    <property type="entry name" value="DNA BINDING PROTEIN-LIKE"/>
    <property type="match status" value="1"/>
</dbReference>
<reference evidence="1 2" key="1">
    <citation type="submission" date="2019-05" db="EMBL/GenBank/DDBJ databases">
        <title>Mikania micrantha, genome provides insights into the molecular mechanism of rapid growth.</title>
        <authorList>
            <person name="Liu B."/>
        </authorList>
    </citation>
    <scope>NUCLEOTIDE SEQUENCE [LARGE SCALE GENOMIC DNA]</scope>
    <source>
        <strain evidence="1">NLD-2019</strain>
        <tissue evidence="1">Leaf</tissue>
    </source>
</reference>
<protein>
    <recommendedName>
        <fullName evidence="3">Helitron helicase-like domain-containing protein</fullName>
    </recommendedName>
</protein>
<organism evidence="1 2">
    <name type="scientific">Mikania micrantha</name>
    <name type="common">bitter vine</name>
    <dbReference type="NCBI Taxonomy" id="192012"/>
    <lineage>
        <taxon>Eukaryota</taxon>
        <taxon>Viridiplantae</taxon>
        <taxon>Streptophyta</taxon>
        <taxon>Embryophyta</taxon>
        <taxon>Tracheophyta</taxon>
        <taxon>Spermatophyta</taxon>
        <taxon>Magnoliopsida</taxon>
        <taxon>eudicotyledons</taxon>
        <taxon>Gunneridae</taxon>
        <taxon>Pentapetalae</taxon>
        <taxon>asterids</taxon>
        <taxon>campanulids</taxon>
        <taxon>Asterales</taxon>
        <taxon>Asteraceae</taxon>
        <taxon>Asteroideae</taxon>
        <taxon>Heliantheae alliance</taxon>
        <taxon>Eupatorieae</taxon>
        <taxon>Mikania</taxon>
    </lineage>
</organism>